<evidence type="ECO:0000256" key="1">
    <source>
        <dbReference type="SAM" id="SignalP"/>
    </source>
</evidence>
<dbReference type="Pfam" id="PF09673">
    <property type="entry name" value="TrbC_Ftype"/>
    <property type="match status" value="1"/>
</dbReference>
<dbReference type="OrthoDB" id="6854459at2"/>
<protein>
    <recommendedName>
        <fullName evidence="4">Conjugative transfer protein TrbC</fullName>
    </recommendedName>
</protein>
<evidence type="ECO:0000313" key="2">
    <source>
        <dbReference type="EMBL" id="CED57942.1"/>
    </source>
</evidence>
<dbReference type="AlphaFoldDB" id="A0A090IBP7"/>
<geneLocation type="plasmid" evidence="2 3">
    <name>pAWOD920</name>
</geneLocation>
<dbReference type="GeneID" id="28543587"/>
<accession>A0A090IBP7</accession>
<keyword evidence="2" id="KW-0614">Plasmid</keyword>
<dbReference type="KEGG" id="awd:AWOD_p920_16"/>
<gene>
    <name evidence="2" type="ORF">AWOD_p920_16</name>
</gene>
<keyword evidence="1" id="KW-0732">Signal</keyword>
<sequence>MLKPHLLLFSLCVSFGSHAANVTPQELQALSQQEANASFFSSLSQMNTQSFQKSQQYQDWAQSLEQQAMQQIKPKNPEAEASGIMIFASLGMPKTALKQLMQQASDLNVPVVIRGLWENDFSATVNKVQSLILSENGDTILGGVEINPVWFKQFNIQQVPAFVAINKGQCIGDPPCDAANFDVVYGNVSLYNALETIVNKGAYPEIARAVLSSR</sequence>
<name>A0A090IBP7_9GAMM</name>
<feature type="signal peptide" evidence="1">
    <location>
        <begin position="1"/>
        <end position="19"/>
    </location>
</feature>
<feature type="chain" id="PRO_5001857583" description="Conjugative transfer protein TrbC" evidence="1">
    <location>
        <begin position="20"/>
        <end position="214"/>
    </location>
</feature>
<dbReference type="InterPro" id="IPR019106">
    <property type="entry name" value="T4SS_TrbC"/>
</dbReference>
<keyword evidence="3" id="KW-1185">Reference proteome</keyword>
<dbReference type="InterPro" id="IPR014113">
    <property type="entry name" value="T4SS_TrbC_subgr"/>
</dbReference>
<dbReference type="NCBIfam" id="TIGR02742">
    <property type="entry name" value="TrbC_Ftype"/>
    <property type="match status" value="1"/>
</dbReference>
<dbReference type="Proteomes" id="UP000032427">
    <property type="component" value="Plasmid pAWOD920"/>
</dbReference>
<reference evidence="3" key="1">
    <citation type="submission" date="2014-09" db="EMBL/GenBank/DDBJ databases">
        <authorList>
            <person name="Hjerde E."/>
        </authorList>
    </citation>
    <scope>NUCLEOTIDE SEQUENCE [LARGE SCALE GENOMIC DNA]</scope>
    <source>
        <strain evidence="3">06/09/139</strain>
        <plasmid evidence="3">pAWOD920</plasmid>
    </source>
</reference>
<dbReference type="EMBL" id="LN554848">
    <property type="protein sequence ID" value="CED57942.1"/>
    <property type="molecule type" value="Genomic_DNA"/>
</dbReference>
<evidence type="ECO:0000313" key="3">
    <source>
        <dbReference type="Proteomes" id="UP000032427"/>
    </source>
</evidence>
<proteinExistence type="predicted"/>
<dbReference type="HOGENOM" id="CLU_102973_0_0_6"/>
<dbReference type="PATRIC" id="fig|80852.17.peg.4175"/>
<evidence type="ECO:0008006" key="4">
    <source>
        <dbReference type="Google" id="ProtNLM"/>
    </source>
</evidence>
<organism evidence="2 3">
    <name type="scientific">Aliivibrio wodanis</name>
    <dbReference type="NCBI Taxonomy" id="80852"/>
    <lineage>
        <taxon>Bacteria</taxon>
        <taxon>Pseudomonadati</taxon>
        <taxon>Pseudomonadota</taxon>
        <taxon>Gammaproteobacteria</taxon>
        <taxon>Vibrionales</taxon>
        <taxon>Vibrionaceae</taxon>
        <taxon>Aliivibrio</taxon>
    </lineage>
</organism>